<keyword evidence="6 8" id="KW-0472">Membrane</keyword>
<evidence type="ECO:0000313" key="9">
    <source>
        <dbReference type="EMBL" id="MBF9071814.1"/>
    </source>
</evidence>
<feature type="region of interest" description="Disordered" evidence="7">
    <location>
        <begin position="425"/>
        <end position="450"/>
    </location>
</feature>
<protein>
    <submittedName>
        <fullName evidence="9">MFS transporter</fullName>
    </submittedName>
</protein>
<organism evidence="9 10">
    <name type="scientific">Streptacidiphilus fuscans</name>
    <dbReference type="NCBI Taxonomy" id="2789292"/>
    <lineage>
        <taxon>Bacteria</taxon>
        <taxon>Bacillati</taxon>
        <taxon>Actinomycetota</taxon>
        <taxon>Actinomycetes</taxon>
        <taxon>Kitasatosporales</taxon>
        <taxon>Streptomycetaceae</taxon>
        <taxon>Streptacidiphilus</taxon>
    </lineage>
</organism>
<feature type="transmembrane region" description="Helical" evidence="8">
    <location>
        <begin position="331"/>
        <end position="352"/>
    </location>
</feature>
<dbReference type="SUPFAM" id="SSF103473">
    <property type="entry name" value="MFS general substrate transporter"/>
    <property type="match status" value="1"/>
</dbReference>
<comment type="subcellular location">
    <subcellularLocation>
        <location evidence="1">Cell inner membrane</location>
        <topology evidence="1">Multi-pass membrane protein</topology>
    </subcellularLocation>
</comment>
<reference evidence="9" key="1">
    <citation type="submission" date="2020-11" db="EMBL/GenBank/DDBJ databases">
        <title>Isolation and identification of active actinomycetes.</title>
        <authorList>
            <person name="Yu B."/>
        </authorList>
    </citation>
    <scope>NUCLEOTIDE SEQUENCE</scope>
    <source>
        <strain evidence="9">NEAU-YB345</strain>
    </source>
</reference>
<dbReference type="PANTHER" id="PTHR23513:SF9">
    <property type="entry name" value="ENTEROBACTIN EXPORTER ENTS"/>
    <property type="match status" value="1"/>
</dbReference>
<comment type="caution">
    <text evidence="9">The sequence shown here is derived from an EMBL/GenBank/DDBJ whole genome shotgun (WGS) entry which is preliminary data.</text>
</comment>
<dbReference type="InterPro" id="IPR036259">
    <property type="entry name" value="MFS_trans_sf"/>
</dbReference>
<keyword evidence="3" id="KW-1003">Cell membrane</keyword>
<evidence type="ECO:0000256" key="8">
    <source>
        <dbReference type="SAM" id="Phobius"/>
    </source>
</evidence>
<evidence type="ECO:0000256" key="7">
    <source>
        <dbReference type="SAM" id="MobiDB-lite"/>
    </source>
</evidence>
<dbReference type="GO" id="GO:0022857">
    <property type="term" value="F:transmembrane transporter activity"/>
    <property type="evidence" value="ECO:0007669"/>
    <property type="project" value="InterPro"/>
</dbReference>
<accession>A0A931B7F4</accession>
<feature type="transmembrane region" description="Helical" evidence="8">
    <location>
        <begin position="305"/>
        <end position="325"/>
    </location>
</feature>
<evidence type="ECO:0000313" key="10">
    <source>
        <dbReference type="Proteomes" id="UP000657385"/>
    </source>
</evidence>
<feature type="compositionally biased region" description="Low complexity" evidence="7">
    <location>
        <begin position="432"/>
        <end position="441"/>
    </location>
</feature>
<proteinExistence type="predicted"/>
<feature type="transmembrane region" description="Helical" evidence="8">
    <location>
        <begin position="243"/>
        <end position="261"/>
    </location>
</feature>
<feature type="transmembrane region" description="Helical" evidence="8">
    <location>
        <begin position="111"/>
        <end position="133"/>
    </location>
</feature>
<keyword evidence="10" id="KW-1185">Reference proteome</keyword>
<dbReference type="EMBL" id="JADPRT010000013">
    <property type="protein sequence ID" value="MBF9071814.1"/>
    <property type="molecule type" value="Genomic_DNA"/>
</dbReference>
<feature type="transmembrane region" description="Helical" evidence="8">
    <location>
        <begin position="397"/>
        <end position="418"/>
    </location>
</feature>
<evidence type="ECO:0000256" key="1">
    <source>
        <dbReference type="ARBA" id="ARBA00004429"/>
    </source>
</evidence>
<dbReference type="RefSeq" id="WP_196196978.1">
    <property type="nucleotide sequence ID" value="NZ_JADPRT010000013.1"/>
</dbReference>
<evidence type="ECO:0000256" key="3">
    <source>
        <dbReference type="ARBA" id="ARBA00022475"/>
    </source>
</evidence>
<evidence type="ECO:0000256" key="6">
    <source>
        <dbReference type="ARBA" id="ARBA00023136"/>
    </source>
</evidence>
<keyword evidence="4 8" id="KW-0812">Transmembrane</keyword>
<evidence type="ECO:0000256" key="2">
    <source>
        <dbReference type="ARBA" id="ARBA00022448"/>
    </source>
</evidence>
<dbReference type="Proteomes" id="UP000657385">
    <property type="component" value="Unassembled WGS sequence"/>
</dbReference>
<feature type="region of interest" description="Disordered" evidence="7">
    <location>
        <begin position="1"/>
        <end position="23"/>
    </location>
</feature>
<keyword evidence="5 8" id="KW-1133">Transmembrane helix</keyword>
<dbReference type="Pfam" id="PF07690">
    <property type="entry name" value="MFS_1"/>
    <property type="match status" value="1"/>
</dbReference>
<feature type="transmembrane region" description="Helical" evidence="8">
    <location>
        <begin position="180"/>
        <end position="207"/>
    </location>
</feature>
<sequence>MPRHVRPTPTIASRPRRTGKTSASQGRRWLLDCYLLRTTDALASAVMAYAVPLIVLQLTGSAALTGTAFGIEWLPRIAAILGAGPLIDRHTPQTTAFTAAALRTIATATTVIAVALGAGAPAVLAYAVIGGILTQAGYLATESLTSEATRHAGPDGHKIQATTTAIDQATQLAGPVLAGLLLWCSPTVLLTAVTVLCAMTALQTLLLTDAHPRPRLRLVTDQPTPNLVRQLAAGTRTVARIPALAWLLAALAAGNLVSGVLQVATPILTTQRFHHTPEATTGIWTASALASLLAVSVARRAVTRLGLFRTGAVAATIASITALGAGAAPTFSLYAAAVTLMMAAEGALLVVLRTGRARLIPAAGFSATLSATVAMILIPLPIAGALVASIAAPHLQLVVIAAAGAQALVAGACFTGLARHRAALDESPEPLPASAPSASPSTAFEDRDAA</sequence>
<keyword evidence="2" id="KW-0813">Transport</keyword>
<dbReference type="PANTHER" id="PTHR23513">
    <property type="entry name" value="INTEGRAL MEMBRANE EFFLUX PROTEIN-RELATED"/>
    <property type="match status" value="1"/>
</dbReference>
<feature type="transmembrane region" description="Helical" evidence="8">
    <location>
        <begin position="281"/>
        <end position="298"/>
    </location>
</feature>
<gene>
    <name evidence="9" type="ORF">I2501_27705</name>
</gene>
<dbReference type="AlphaFoldDB" id="A0A931B7F4"/>
<dbReference type="Gene3D" id="1.20.1250.20">
    <property type="entry name" value="MFS general substrate transporter like domains"/>
    <property type="match status" value="1"/>
</dbReference>
<feature type="transmembrane region" description="Helical" evidence="8">
    <location>
        <begin position="364"/>
        <end position="391"/>
    </location>
</feature>
<evidence type="ECO:0000256" key="5">
    <source>
        <dbReference type="ARBA" id="ARBA00022989"/>
    </source>
</evidence>
<dbReference type="InterPro" id="IPR011701">
    <property type="entry name" value="MFS"/>
</dbReference>
<name>A0A931B7F4_9ACTN</name>
<dbReference type="GO" id="GO:0005886">
    <property type="term" value="C:plasma membrane"/>
    <property type="evidence" value="ECO:0007669"/>
    <property type="project" value="UniProtKB-SubCell"/>
</dbReference>
<evidence type="ECO:0000256" key="4">
    <source>
        <dbReference type="ARBA" id="ARBA00022692"/>
    </source>
</evidence>